<dbReference type="InterPro" id="IPR045175">
    <property type="entry name" value="M28_fam"/>
</dbReference>
<dbReference type="CDD" id="cd00063">
    <property type="entry name" value="FN3"/>
    <property type="match status" value="1"/>
</dbReference>
<dbReference type="EMBL" id="MFFM01000024">
    <property type="protein sequence ID" value="OGF13198.1"/>
    <property type="molecule type" value="Genomic_DNA"/>
</dbReference>
<comment type="subcellular location">
    <subcellularLocation>
        <location evidence="1">Secreted</location>
    </subcellularLocation>
</comment>
<evidence type="ECO:0000256" key="1">
    <source>
        <dbReference type="ARBA" id="ARBA00004613"/>
    </source>
</evidence>
<dbReference type="AlphaFoldDB" id="A0A1F5RFQ0"/>
<dbReference type="GO" id="GO:0008235">
    <property type="term" value="F:metalloexopeptidase activity"/>
    <property type="evidence" value="ECO:0007669"/>
    <property type="project" value="InterPro"/>
</dbReference>
<dbReference type="InterPro" id="IPR036116">
    <property type="entry name" value="FN3_sf"/>
</dbReference>
<dbReference type="GO" id="GO:0005576">
    <property type="term" value="C:extracellular region"/>
    <property type="evidence" value="ECO:0007669"/>
    <property type="project" value="UniProtKB-SubCell"/>
</dbReference>
<evidence type="ECO:0000256" key="4">
    <source>
        <dbReference type="ARBA" id="ARBA00022670"/>
    </source>
</evidence>
<evidence type="ECO:0000256" key="6">
    <source>
        <dbReference type="ARBA" id="ARBA00022729"/>
    </source>
</evidence>
<keyword evidence="2" id="KW-0031">Aminopeptidase</keyword>
<dbReference type="InterPro" id="IPR013783">
    <property type="entry name" value="Ig-like_fold"/>
</dbReference>
<reference evidence="10 11" key="1">
    <citation type="journal article" date="2016" name="Nat. Commun.">
        <title>Thousands of microbial genomes shed light on interconnected biogeochemical processes in an aquifer system.</title>
        <authorList>
            <person name="Anantharaman K."/>
            <person name="Brown C.T."/>
            <person name="Hug L.A."/>
            <person name="Sharon I."/>
            <person name="Castelle C.J."/>
            <person name="Probst A.J."/>
            <person name="Thomas B.C."/>
            <person name="Singh A."/>
            <person name="Wilkins M.J."/>
            <person name="Karaoz U."/>
            <person name="Brodie E.L."/>
            <person name="Williams K.H."/>
            <person name="Hubbard S.S."/>
            <person name="Banfield J.F."/>
        </authorList>
    </citation>
    <scope>NUCLEOTIDE SEQUENCE [LARGE SCALE GENOMIC DNA]</scope>
</reference>
<keyword evidence="5" id="KW-0479">Metal-binding</keyword>
<evidence type="ECO:0000313" key="11">
    <source>
        <dbReference type="Proteomes" id="UP000177230"/>
    </source>
</evidence>
<evidence type="ECO:0000256" key="8">
    <source>
        <dbReference type="ARBA" id="ARBA00022833"/>
    </source>
</evidence>
<evidence type="ECO:0000256" key="2">
    <source>
        <dbReference type="ARBA" id="ARBA00022438"/>
    </source>
</evidence>
<keyword evidence="7" id="KW-0378">Hydrolase</keyword>
<dbReference type="GO" id="GO:0004177">
    <property type="term" value="F:aminopeptidase activity"/>
    <property type="evidence" value="ECO:0007669"/>
    <property type="project" value="UniProtKB-KW"/>
</dbReference>
<dbReference type="Proteomes" id="UP000177230">
    <property type="component" value="Unassembled WGS sequence"/>
</dbReference>
<accession>A0A1F5RFQ0</accession>
<keyword evidence="8" id="KW-0862">Zinc</keyword>
<evidence type="ECO:0000256" key="3">
    <source>
        <dbReference type="ARBA" id="ARBA00022525"/>
    </source>
</evidence>
<evidence type="ECO:0000256" key="7">
    <source>
        <dbReference type="ARBA" id="ARBA00022801"/>
    </source>
</evidence>
<name>A0A1F5RFQ0_9BACT</name>
<dbReference type="Gene3D" id="3.40.630.10">
    <property type="entry name" value="Zn peptidases"/>
    <property type="match status" value="1"/>
</dbReference>
<dbReference type="Pfam" id="PF04389">
    <property type="entry name" value="Peptidase_M28"/>
    <property type="match status" value="1"/>
</dbReference>
<dbReference type="Gene3D" id="2.60.40.10">
    <property type="entry name" value="Immunoglobulins"/>
    <property type="match status" value="1"/>
</dbReference>
<dbReference type="Gene3D" id="2.60.40.4070">
    <property type="match status" value="1"/>
</dbReference>
<feature type="domain" description="Fibronectin type-III" evidence="9">
    <location>
        <begin position="434"/>
        <end position="528"/>
    </location>
</feature>
<sequence length="865" mass="95192">MKKTGLLFAVAFSLLGGYLFALPVEIYKVELAPGTDAYRYAADKGWEVFYAMEEQLLVSGRPVANAERIYQGDSKNLKWAYRRKGFAAAVPAQKIIFSHNGSYLLEAPEIKQSSARGYEAFTIKDFSGEPIKLNAITYVLGKTLARDSSIATLTHLVDTAQVRTRIEALQSFNTRFLGAANHDSVVGWIRNQFLNMGITDVILDTFNIGFGPKQHNIIATIPGLLDTSVVYIVGGHYDSYSDRRYSDTLIKYSQAPGADDNASGTVAALEMARVLAQPGNRPNCTVRFIAFDAEEYGLFGSEYYAQQALAEGMDIGCMLNYDMIGYKGNDSTFISKLYPGSEEYAYMLGQLAGWYGRTADTNLVPVYNSVYLNGSDSWEFSIRGFPVTYSEEDVFSTVYHQTNDSTTYMNMRYVTSIIKAGTGFLGTLANYPQKVAAVIASDIGTGNELAVEWTPNAAANIVGYNIYYGYASGSYDYNQYTTSVSDTITGLISNVNCYITVRAVDTDGKESPIASEVIGVPVLLTLDKGILVVDETQNWTSGSFPRDTTQDKYFRDLLEGYTITEHEYGTSGEKPGLVDLASYSTVFWHADDYSSPMFGNCVGDLELYLSHGGRLCLAGWKPSADVTGNNIDTAHYYSGSFIYDYMKVSQMSRSLIANSFQAAVGKLSYPDVSVDSAKVPVVSWGGTMRYIEKLTPVSPAEGIYDIDMKNDSSSFEGQNCGVRYLGSDFKTALLGYPLYFMDQAQAKAVVQKIMDDFGEVNGVSGNPEDKIPVLNFKLSQNAPNPFKQFTIISYQLPQAGQVKLSIYNIAGQLVKTLVSGDQSAGSYTINWDRKDNNNRQVSAGVYIYHLSAGDKTQSRKMIVLK</sequence>
<keyword evidence="6" id="KW-0732">Signal</keyword>
<organism evidence="10 11">
    <name type="scientific">Candidatus Edwardsbacteria bacterium GWF2_54_11</name>
    <dbReference type="NCBI Taxonomy" id="1817851"/>
    <lineage>
        <taxon>Bacteria</taxon>
        <taxon>Candidatus Edwardsiibacteriota</taxon>
    </lineage>
</organism>
<protein>
    <recommendedName>
        <fullName evidence="9">Fibronectin type-III domain-containing protein</fullName>
    </recommendedName>
</protein>
<evidence type="ECO:0000256" key="5">
    <source>
        <dbReference type="ARBA" id="ARBA00022723"/>
    </source>
</evidence>
<keyword evidence="4" id="KW-0645">Protease</keyword>
<dbReference type="SUPFAM" id="SSF49265">
    <property type="entry name" value="Fibronectin type III"/>
    <property type="match status" value="1"/>
</dbReference>
<comment type="caution">
    <text evidence="10">The sequence shown here is derived from an EMBL/GenBank/DDBJ whole genome shotgun (WGS) entry which is preliminary data.</text>
</comment>
<proteinExistence type="predicted"/>
<dbReference type="SUPFAM" id="SSF53187">
    <property type="entry name" value="Zn-dependent exopeptidases"/>
    <property type="match status" value="1"/>
</dbReference>
<dbReference type="PANTHER" id="PTHR12147">
    <property type="entry name" value="METALLOPEPTIDASE M28 FAMILY MEMBER"/>
    <property type="match status" value="1"/>
</dbReference>
<dbReference type="InterPro" id="IPR003961">
    <property type="entry name" value="FN3_dom"/>
</dbReference>
<keyword evidence="3" id="KW-0964">Secreted</keyword>
<gene>
    <name evidence="10" type="ORF">A2024_09920</name>
</gene>
<dbReference type="InterPro" id="IPR007484">
    <property type="entry name" value="Peptidase_M28"/>
</dbReference>
<dbReference type="Pfam" id="PF13860">
    <property type="entry name" value="FlgD_ig"/>
    <property type="match status" value="1"/>
</dbReference>
<dbReference type="InterPro" id="IPR025965">
    <property type="entry name" value="FlgD/Vpr_Ig-like"/>
</dbReference>
<dbReference type="PANTHER" id="PTHR12147:SF56">
    <property type="entry name" value="AMINOPEPTIDASE YDR415C-RELATED"/>
    <property type="match status" value="1"/>
</dbReference>
<dbReference type="InterPro" id="IPR026444">
    <property type="entry name" value="Secre_tail"/>
</dbReference>
<evidence type="ECO:0000259" key="9">
    <source>
        <dbReference type="PROSITE" id="PS50853"/>
    </source>
</evidence>
<dbReference type="NCBIfam" id="TIGR04183">
    <property type="entry name" value="Por_Secre_tail"/>
    <property type="match status" value="1"/>
</dbReference>
<dbReference type="GO" id="GO:0006508">
    <property type="term" value="P:proteolysis"/>
    <property type="evidence" value="ECO:0007669"/>
    <property type="project" value="UniProtKB-KW"/>
</dbReference>
<evidence type="ECO:0000313" key="10">
    <source>
        <dbReference type="EMBL" id="OGF13198.1"/>
    </source>
</evidence>
<dbReference type="PROSITE" id="PS50853">
    <property type="entry name" value="FN3"/>
    <property type="match status" value="1"/>
</dbReference>
<dbReference type="GO" id="GO:0046872">
    <property type="term" value="F:metal ion binding"/>
    <property type="evidence" value="ECO:0007669"/>
    <property type="project" value="UniProtKB-KW"/>
</dbReference>